<protein>
    <submittedName>
        <fullName evidence="1">Unannotated protein</fullName>
    </submittedName>
</protein>
<dbReference type="AlphaFoldDB" id="A0A6J6ETT5"/>
<sequence>MVAGIKPCQRDSQIKPKAKIRQVLGSTSVAQVFGTQPAFKDGKAQLLVVSAKARVQPL</sequence>
<reference evidence="1" key="1">
    <citation type="submission" date="2020-05" db="EMBL/GenBank/DDBJ databases">
        <authorList>
            <person name="Chiriac C."/>
            <person name="Salcher M."/>
            <person name="Ghai R."/>
            <person name="Kavagutti S V."/>
        </authorList>
    </citation>
    <scope>NUCLEOTIDE SEQUENCE</scope>
</reference>
<accession>A0A6J6ETT5</accession>
<gene>
    <name evidence="1" type="ORF">UFOPK1684_01327</name>
</gene>
<dbReference type="EMBL" id="CAEZTM010000083">
    <property type="protein sequence ID" value="CAB4579970.1"/>
    <property type="molecule type" value="Genomic_DNA"/>
</dbReference>
<evidence type="ECO:0000313" key="1">
    <source>
        <dbReference type="EMBL" id="CAB4579970.1"/>
    </source>
</evidence>
<proteinExistence type="predicted"/>
<name>A0A6J6ETT5_9ZZZZ</name>
<organism evidence="1">
    <name type="scientific">freshwater metagenome</name>
    <dbReference type="NCBI Taxonomy" id="449393"/>
    <lineage>
        <taxon>unclassified sequences</taxon>
        <taxon>metagenomes</taxon>
        <taxon>ecological metagenomes</taxon>
    </lineage>
</organism>